<accession>A0A077NPE0</accession>
<evidence type="ECO:0000313" key="1">
    <source>
        <dbReference type="EMBL" id="CDH00248.1"/>
    </source>
</evidence>
<dbReference type="HOGENOM" id="CLU_1884964_0_0_6"/>
<dbReference type="SUPFAM" id="SSF51197">
    <property type="entry name" value="Clavaminate synthase-like"/>
    <property type="match status" value="1"/>
</dbReference>
<dbReference type="EMBL" id="CBSV010000053">
    <property type="protein sequence ID" value="CDH00248.1"/>
    <property type="molecule type" value="Genomic_DNA"/>
</dbReference>
<comment type="caution">
    <text evidence="1">The sequence shown here is derived from an EMBL/GenBank/DDBJ whole genome shotgun (WGS) entry which is preliminary data.</text>
</comment>
<dbReference type="InterPro" id="IPR008775">
    <property type="entry name" value="Phytyl_CoA_dOase-like"/>
</dbReference>
<dbReference type="RefSeq" id="WP_230579708.1">
    <property type="nucleotide sequence ID" value="NZ_CAWLWD010000129.1"/>
</dbReference>
<dbReference type="Pfam" id="PF05721">
    <property type="entry name" value="PhyH"/>
    <property type="match status" value="1"/>
</dbReference>
<reference evidence="1" key="1">
    <citation type="submission" date="2013-07" db="EMBL/GenBank/DDBJ databases">
        <title>Sub-species coevolution in mutualistic symbiosis.</title>
        <authorList>
            <person name="Murfin K."/>
            <person name="Klassen J."/>
            <person name="Lee M."/>
            <person name="Forst S."/>
            <person name="Stock P."/>
            <person name="Goodrich-Blair H."/>
        </authorList>
    </citation>
    <scope>NUCLEOTIDE SEQUENCE [LARGE SCALE GENOMIC DNA]</scope>
    <source>
        <strain evidence="1">Feltiae Moldova</strain>
    </source>
</reference>
<proteinExistence type="predicted"/>
<name>A0A077NPE0_XENBV</name>
<dbReference type="Proteomes" id="UP000028487">
    <property type="component" value="Unassembled WGS sequence"/>
</dbReference>
<dbReference type="GO" id="GO:0016706">
    <property type="term" value="F:2-oxoglutarate-dependent dioxygenase activity"/>
    <property type="evidence" value="ECO:0007669"/>
    <property type="project" value="UniProtKB-ARBA"/>
</dbReference>
<organism evidence="1">
    <name type="scientific">Xenorhabdus bovienii str. feltiae Moldova</name>
    <dbReference type="NCBI Taxonomy" id="1398200"/>
    <lineage>
        <taxon>Bacteria</taxon>
        <taxon>Pseudomonadati</taxon>
        <taxon>Pseudomonadota</taxon>
        <taxon>Gammaproteobacteria</taxon>
        <taxon>Enterobacterales</taxon>
        <taxon>Morganellaceae</taxon>
        <taxon>Xenorhabdus</taxon>
    </lineage>
</organism>
<dbReference type="Gene3D" id="2.60.120.620">
    <property type="entry name" value="q2cbj1_9rhob like domain"/>
    <property type="match status" value="1"/>
</dbReference>
<dbReference type="AlphaFoldDB" id="A0A077NPE0"/>
<protein>
    <submittedName>
        <fullName evidence="1">Chlorinating enzyme</fullName>
    </submittedName>
</protein>
<gene>
    <name evidence="1" type="ORF">XBFM1_1460005</name>
</gene>
<sequence length="135" mass="15411">MFVLLIYCILITNNQGGNRGFFGYDYRNLQVDPEWKPGENQAVSLVIKAGQCVIFWSTLMHASYPNTSEKHYRMGFTTRYAPSYVDIYPNTDYVYEYGGNIPLDKFGCVIVSGQSRNTNNRIASHNLLDQPLIPL</sequence>